<dbReference type="AlphaFoldDB" id="A0AAE1JF03"/>
<dbReference type="Proteomes" id="UP001293593">
    <property type="component" value="Unassembled WGS sequence"/>
</dbReference>
<sequence>MTVVFENKHLSAANLLHDVVAYAGFYDQAALQFNMVMGDTRRRVERNIYWVRPPPTHVVLNSDGARKVDSMRAGSGCLIRNHEGRWQTGCCRNIGACTPLQAELWGLLDGLELAWAGGFRDVIVQADCLVAVRIIQNLDETPNAQLCIVRRIQRLLEQAWRVTITHVYRDGNRCADFLASFALSLEDGYHPLQEPPAGVVGLLEEDAVGIGVVRRCCNNT</sequence>
<dbReference type="CDD" id="cd06222">
    <property type="entry name" value="RNase_H_like"/>
    <property type="match status" value="1"/>
</dbReference>
<keyword evidence="3" id="KW-1185">Reference proteome</keyword>
<feature type="domain" description="RNase H type-1" evidence="1">
    <location>
        <begin position="54"/>
        <end position="184"/>
    </location>
</feature>
<dbReference type="GO" id="GO:0004523">
    <property type="term" value="F:RNA-DNA hybrid ribonuclease activity"/>
    <property type="evidence" value="ECO:0007669"/>
    <property type="project" value="InterPro"/>
</dbReference>
<evidence type="ECO:0000313" key="2">
    <source>
        <dbReference type="EMBL" id="KAK4267298.1"/>
    </source>
</evidence>
<dbReference type="Gene3D" id="3.30.420.10">
    <property type="entry name" value="Ribonuclease H-like superfamily/Ribonuclease H"/>
    <property type="match status" value="1"/>
</dbReference>
<gene>
    <name evidence="2" type="ORF">QN277_024096</name>
</gene>
<comment type="caution">
    <text evidence="2">The sequence shown here is derived from an EMBL/GenBank/DDBJ whole genome shotgun (WGS) entry which is preliminary data.</text>
</comment>
<dbReference type="Pfam" id="PF13456">
    <property type="entry name" value="RVT_3"/>
    <property type="match status" value="1"/>
</dbReference>
<name>A0AAE1JF03_9FABA</name>
<dbReference type="PANTHER" id="PTHR47723">
    <property type="entry name" value="OS05G0353850 PROTEIN"/>
    <property type="match status" value="1"/>
</dbReference>
<dbReference type="InterPro" id="IPR036397">
    <property type="entry name" value="RNaseH_sf"/>
</dbReference>
<evidence type="ECO:0000313" key="3">
    <source>
        <dbReference type="Proteomes" id="UP001293593"/>
    </source>
</evidence>
<protein>
    <recommendedName>
        <fullName evidence="1">RNase H type-1 domain-containing protein</fullName>
    </recommendedName>
</protein>
<dbReference type="InterPro" id="IPR002156">
    <property type="entry name" value="RNaseH_domain"/>
</dbReference>
<reference evidence="2" key="1">
    <citation type="submission" date="2023-10" db="EMBL/GenBank/DDBJ databases">
        <title>Chromosome-level genome of the transformable northern wattle, Acacia crassicarpa.</title>
        <authorList>
            <person name="Massaro I."/>
            <person name="Sinha N.R."/>
            <person name="Poethig S."/>
            <person name="Leichty A.R."/>
        </authorList>
    </citation>
    <scope>NUCLEOTIDE SEQUENCE</scope>
    <source>
        <strain evidence="2">Acra3RX</strain>
        <tissue evidence="2">Leaf</tissue>
    </source>
</reference>
<proteinExistence type="predicted"/>
<dbReference type="SUPFAM" id="SSF53098">
    <property type="entry name" value="Ribonuclease H-like"/>
    <property type="match status" value="1"/>
</dbReference>
<dbReference type="EMBL" id="JAWXYG010000007">
    <property type="protein sequence ID" value="KAK4267298.1"/>
    <property type="molecule type" value="Genomic_DNA"/>
</dbReference>
<organism evidence="2 3">
    <name type="scientific">Acacia crassicarpa</name>
    <name type="common">northern wattle</name>
    <dbReference type="NCBI Taxonomy" id="499986"/>
    <lineage>
        <taxon>Eukaryota</taxon>
        <taxon>Viridiplantae</taxon>
        <taxon>Streptophyta</taxon>
        <taxon>Embryophyta</taxon>
        <taxon>Tracheophyta</taxon>
        <taxon>Spermatophyta</taxon>
        <taxon>Magnoliopsida</taxon>
        <taxon>eudicotyledons</taxon>
        <taxon>Gunneridae</taxon>
        <taxon>Pentapetalae</taxon>
        <taxon>rosids</taxon>
        <taxon>fabids</taxon>
        <taxon>Fabales</taxon>
        <taxon>Fabaceae</taxon>
        <taxon>Caesalpinioideae</taxon>
        <taxon>mimosoid clade</taxon>
        <taxon>Acacieae</taxon>
        <taxon>Acacia</taxon>
    </lineage>
</organism>
<dbReference type="InterPro" id="IPR053151">
    <property type="entry name" value="RNase_H-like"/>
</dbReference>
<accession>A0AAE1JF03</accession>
<evidence type="ECO:0000259" key="1">
    <source>
        <dbReference type="PROSITE" id="PS50879"/>
    </source>
</evidence>
<dbReference type="InterPro" id="IPR012337">
    <property type="entry name" value="RNaseH-like_sf"/>
</dbReference>
<dbReference type="InterPro" id="IPR044730">
    <property type="entry name" value="RNase_H-like_dom_plant"/>
</dbReference>
<dbReference type="PROSITE" id="PS50879">
    <property type="entry name" value="RNASE_H_1"/>
    <property type="match status" value="1"/>
</dbReference>
<dbReference type="PANTHER" id="PTHR47723:SF19">
    <property type="entry name" value="POLYNUCLEOTIDYL TRANSFERASE, RIBONUCLEASE H-LIKE SUPERFAMILY PROTEIN"/>
    <property type="match status" value="1"/>
</dbReference>
<dbReference type="GO" id="GO:0003676">
    <property type="term" value="F:nucleic acid binding"/>
    <property type="evidence" value="ECO:0007669"/>
    <property type="project" value="InterPro"/>
</dbReference>